<organism evidence="3 4">
    <name type="scientific">Actinoalloteichus fjordicus</name>
    <dbReference type="NCBI Taxonomy" id="1612552"/>
    <lineage>
        <taxon>Bacteria</taxon>
        <taxon>Bacillati</taxon>
        <taxon>Actinomycetota</taxon>
        <taxon>Actinomycetes</taxon>
        <taxon>Pseudonocardiales</taxon>
        <taxon>Pseudonocardiaceae</taxon>
        <taxon>Actinoalloteichus</taxon>
    </lineage>
</organism>
<feature type="chain" id="PRO_5042106504" description="Secreted protein" evidence="2">
    <location>
        <begin position="28"/>
        <end position="132"/>
    </location>
</feature>
<feature type="signal peptide" evidence="2">
    <location>
        <begin position="1"/>
        <end position="27"/>
    </location>
</feature>
<dbReference type="PROSITE" id="PS51257">
    <property type="entry name" value="PROKAR_LIPOPROTEIN"/>
    <property type="match status" value="1"/>
</dbReference>
<protein>
    <recommendedName>
        <fullName evidence="5">Secreted protein</fullName>
    </recommendedName>
</protein>
<dbReference type="EMBL" id="CP016076">
    <property type="protein sequence ID" value="APU17517.1"/>
    <property type="molecule type" value="Genomic_DNA"/>
</dbReference>
<evidence type="ECO:0008006" key="5">
    <source>
        <dbReference type="Google" id="ProtNLM"/>
    </source>
</evidence>
<reference evidence="4" key="1">
    <citation type="submission" date="2016-06" db="EMBL/GenBank/DDBJ databases">
        <title>Complete genome sequence of Actinoalloteichus fjordicus DSM 46855 (=ADI127-17), type strain of the new species Actinoalloteichus fjordicus.</title>
        <authorList>
            <person name="Ruckert C."/>
            <person name="Nouioui I."/>
            <person name="Willmese J."/>
            <person name="van Wezel G."/>
            <person name="Klenk H.-P."/>
            <person name="Kalinowski J."/>
            <person name="Zotchev S.B."/>
        </authorList>
    </citation>
    <scope>NUCLEOTIDE SEQUENCE [LARGE SCALE GENOMIC DNA]</scope>
    <source>
        <strain evidence="4">ADI127-7</strain>
    </source>
</reference>
<feature type="coiled-coil region" evidence="1">
    <location>
        <begin position="60"/>
        <end position="87"/>
    </location>
</feature>
<name>A0AAC9LH66_9PSEU</name>
<sequence>MAARPSTLRVALIGASLCVLLAGCSEAENLRNELDQAGDGLNRVQVCAEALGLADFNPQVPTAEEAAQAAQERIDELEALATETTDADVAQGLRDMAASLESVANAEITAEDVEGWTQQQADRLAELQEICT</sequence>
<keyword evidence="2" id="KW-0732">Signal</keyword>
<gene>
    <name evidence="3" type="ORF">UA74_27570</name>
</gene>
<evidence type="ECO:0000313" key="3">
    <source>
        <dbReference type="EMBL" id="APU17517.1"/>
    </source>
</evidence>
<dbReference type="RefSeq" id="WP_075742831.1">
    <property type="nucleotide sequence ID" value="NZ_CP016076.1"/>
</dbReference>
<dbReference type="AlphaFoldDB" id="A0AAC9LH66"/>
<evidence type="ECO:0000256" key="2">
    <source>
        <dbReference type="SAM" id="SignalP"/>
    </source>
</evidence>
<dbReference type="NCBIfam" id="NF037950">
    <property type="entry name" value="spanin2_1"/>
    <property type="match status" value="1"/>
</dbReference>
<dbReference type="KEGG" id="acad:UA74_27570"/>
<evidence type="ECO:0000256" key="1">
    <source>
        <dbReference type="SAM" id="Coils"/>
    </source>
</evidence>
<accession>A0AAC9LH66</accession>
<proteinExistence type="predicted"/>
<keyword evidence="4" id="KW-1185">Reference proteome</keyword>
<evidence type="ECO:0000313" key="4">
    <source>
        <dbReference type="Proteomes" id="UP000185511"/>
    </source>
</evidence>
<dbReference type="Proteomes" id="UP000185511">
    <property type="component" value="Chromosome"/>
</dbReference>
<keyword evidence="1" id="KW-0175">Coiled coil</keyword>